<dbReference type="PANTHER" id="PTHR48006:SF48">
    <property type="entry name" value="PROTEIN KINASE DOMAIN-CONTAINING PROTEIN"/>
    <property type="match status" value="1"/>
</dbReference>
<proteinExistence type="inferred from homology"/>
<dbReference type="Pfam" id="PF07714">
    <property type="entry name" value="PK_Tyr_Ser-Thr"/>
    <property type="match status" value="1"/>
</dbReference>
<keyword evidence="13" id="KW-0547">Nucleotide-binding</keyword>
<dbReference type="KEGG" id="jcu:105641041"/>
<evidence type="ECO:0000256" key="3">
    <source>
        <dbReference type="ARBA" id="ARBA00010217"/>
    </source>
</evidence>
<feature type="transmembrane region" description="Helical" evidence="21">
    <location>
        <begin position="623"/>
        <end position="647"/>
    </location>
</feature>
<evidence type="ECO:0000256" key="2">
    <source>
        <dbReference type="ARBA" id="ARBA00008536"/>
    </source>
</evidence>
<dbReference type="AlphaFoldDB" id="A0A067KFH5"/>
<keyword evidence="6" id="KW-0723">Serine/threonine-protein kinase</keyword>
<feature type="signal peptide" evidence="22">
    <location>
        <begin position="1"/>
        <end position="23"/>
    </location>
</feature>
<evidence type="ECO:0000256" key="20">
    <source>
        <dbReference type="ARBA" id="ARBA00048679"/>
    </source>
</evidence>
<evidence type="ECO:0000256" key="19">
    <source>
        <dbReference type="ARBA" id="ARBA00047899"/>
    </source>
</evidence>
<accession>A0A067KFH5</accession>
<dbReference type="Proteomes" id="UP000027138">
    <property type="component" value="Unassembled WGS sequence"/>
</dbReference>
<dbReference type="FunFam" id="1.10.510.10:FF:000240">
    <property type="entry name" value="Lectin-domain containing receptor kinase A4.3"/>
    <property type="match status" value="1"/>
</dbReference>
<keyword evidence="18" id="KW-0325">Glycoprotein</keyword>
<evidence type="ECO:0000256" key="17">
    <source>
        <dbReference type="ARBA" id="ARBA00023170"/>
    </source>
</evidence>
<dbReference type="PROSITE" id="PS51450">
    <property type="entry name" value="LRR"/>
    <property type="match status" value="1"/>
</dbReference>
<evidence type="ECO:0000313" key="24">
    <source>
        <dbReference type="EMBL" id="KDP30599.1"/>
    </source>
</evidence>
<evidence type="ECO:0000313" key="25">
    <source>
        <dbReference type="Proteomes" id="UP000027138"/>
    </source>
</evidence>
<dbReference type="PROSITE" id="PS50011">
    <property type="entry name" value="PROTEIN_KINASE_DOM"/>
    <property type="match status" value="1"/>
</dbReference>
<dbReference type="PANTHER" id="PTHR48006">
    <property type="entry name" value="LEUCINE-RICH REPEAT-CONTAINING PROTEIN DDB_G0281931-RELATED"/>
    <property type="match status" value="1"/>
</dbReference>
<evidence type="ECO:0000256" key="22">
    <source>
        <dbReference type="SAM" id="SignalP"/>
    </source>
</evidence>
<comment type="similarity">
    <text evidence="3">In the C-terminal section; belongs to the protein kinase superfamily. Ser/Thr protein kinase family.</text>
</comment>
<comment type="catalytic activity">
    <reaction evidence="20">
        <text>L-seryl-[protein] + ATP = O-phospho-L-seryl-[protein] + ADP + H(+)</text>
        <dbReference type="Rhea" id="RHEA:17989"/>
        <dbReference type="Rhea" id="RHEA-COMP:9863"/>
        <dbReference type="Rhea" id="RHEA-COMP:11604"/>
        <dbReference type="ChEBI" id="CHEBI:15378"/>
        <dbReference type="ChEBI" id="CHEBI:29999"/>
        <dbReference type="ChEBI" id="CHEBI:30616"/>
        <dbReference type="ChEBI" id="CHEBI:83421"/>
        <dbReference type="ChEBI" id="CHEBI:456216"/>
        <dbReference type="EC" id="2.7.11.1"/>
    </reaction>
</comment>
<dbReference type="Pfam" id="PF13855">
    <property type="entry name" value="LRR_8"/>
    <property type="match status" value="2"/>
</dbReference>
<evidence type="ECO:0000256" key="14">
    <source>
        <dbReference type="ARBA" id="ARBA00022840"/>
    </source>
</evidence>
<comment type="similarity">
    <text evidence="2">In the N-terminal section; belongs to the leguminous lectin family.</text>
</comment>
<keyword evidence="9" id="KW-0808">Transferase</keyword>
<dbReference type="Pfam" id="PF00560">
    <property type="entry name" value="LRR_1"/>
    <property type="match status" value="3"/>
</dbReference>
<evidence type="ECO:0000259" key="23">
    <source>
        <dbReference type="PROSITE" id="PS50011"/>
    </source>
</evidence>
<feature type="domain" description="Protein kinase" evidence="23">
    <location>
        <begin position="678"/>
        <end position="955"/>
    </location>
</feature>
<keyword evidence="25" id="KW-1185">Reference proteome</keyword>
<dbReference type="InterPro" id="IPR021720">
    <property type="entry name" value="Malectin_dom"/>
</dbReference>
<evidence type="ECO:0000256" key="4">
    <source>
        <dbReference type="ARBA" id="ARBA00012513"/>
    </source>
</evidence>
<dbReference type="Gene3D" id="1.10.510.10">
    <property type="entry name" value="Transferase(Phosphotransferase) domain 1"/>
    <property type="match status" value="1"/>
</dbReference>
<keyword evidence="8" id="KW-0433">Leucine-rich repeat</keyword>
<keyword evidence="5" id="KW-1003">Cell membrane</keyword>
<dbReference type="Gene3D" id="2.60.120.430">
    <property type="entry name" value="Galactose-binding lectin"/>
    <property type="match status" value="1"/>
</dbReference>
<dbReference type="InterPro" id="IPR000719">
    <property type="entry name" value="Prot_kinase_dom"/>
</dbReference>
<organism evidence="24 25">
    <name type="scientific">Jatropha curcas</name>
    <name type="common">Barbados nut</name>
    <dbReference type="NCBI Taxonomy" id="180498"/>
    <lineage>
        <taxon>Eukaryota</taxon>
        <taxon>Viridiplantae</taxon>
        <taxon>Streptophyta</taxon>
        <taxon>Embryophyta</taxon>
        <taxon>Tracheophyta</taxon>
        <taxon>Spermatophyta</taxon>
        <taxon>Magnoliopsida</taxon>
        <taxon>eudicotyledons</taxon>
        <taxon>Gunneridae</taxon>
        <taxon>Pentapetalae</taxon>
        <taxon>rosids</taxon>
        <taxon>fabids</taxon>
        <taxon>Malpighiales</taxon>
        <taxon>Euphorbiaceae</taxon>
        <taxon>Crotonoideae</taxon>
        <taxon>Jatropheae</taxon>
        <taxon>Jatropha</taxon>
    </lineage>
</organism>
<evidence type="ECO:0000256" key="16">
    <source>
        <dbReference type="ARBA" id="ARBA00023136"/>
    </source>
</evidence>
<keyword evidence="17" id="KW-0675">Receptor</keyword>
<dbReference type="InterPro" id="IPR032675">
    <property type="entry name" value="LRR_dom_sf"/>
</dbReference>
<dbReference type="Gene3D" id="3.30.200.20">
    <property type="entry name" value="Phosphorylase Kinase, domain 1"/>
    <property type="match status" value="1"/>
</dbReference>
<comment type="subcellular location">
    <subcellularLocation>
        <location evidence="1">Cell membrane</location>
        <topology evidence="1">Single-pass type I membrane protein</topology>
    </subcellularLocation>
</comment>
<reference evidence="24 25" key="1">
    <citation type="journal article" date="2014" name="PLoS ONE">
        <title>Global Analysis of Gene Expression Profiles in Physic Nut (Jatropha curcas L.) Seedlings Exposed to Salt Stress.</title>
        <authorList>
            <person name="Zhang L."/>
            <person name="Zhang C."/>
            <person name="Wu P."/>
            <person name="Chen Y."/>
            <person name="Li M."/>
            <person name="Jiang H."/>
            <person name="Wu G."/>
        </authorList>
    </citation>
    <scope>NUCLEOTIDE SEQUENCE [LARGE SCALE GENOMIC DNA]</scope>
    <source>
        <strain evidence="25">cv. GZQX0401</strain>
        <tissue evidence="24">Young leaves</tissue>
    </source>
</reference>
<evidence type="ECO:0000256" key="12">
    <source>
        <dbReference type="ARBA" id="ARBA00022737"/>
    </source>
</evidence>
<dbReference type="GO" id="GO:0005524">
    <property type="term" value="F:ATP binding"/>
    <property type="evidence" value="ECO:0007669"/>
    <property type="project" value="UniProtKB-KW"/>
</dbReference>
<evidence type="ECO:0000256" key="13">
    <source>
        <dbReference type="ARBA" id="ARBA00022741"/>
    </source>
</evidence>
<keyword evidence="12" id="KW-0677">Repeat</keyword>
<keyword evidence="16 21" id="KW-0472">Membrane</keyword>
<dbReference type="InterPro" id="IPR011009">
    <property type="entry name" value="Kinase-like_dom_sf"/>
</dbReference>
<evidence type="ECO:0000256" key="11">
    <source>
        <dbReference type="ARBA" id="ARBA00022729"/>
    </source>
</evidence>
<evidence type="ECO:0000256" key="9">
    <source>
        <dbReference type="ARBA" id="ARBA00022679"/>
    </source>
</evidence>
<keyword evidence="10 21" id="KW-0812">Transmembrane</keyword>
<evidence type="ECO:0000256" key="7">
    <source>
        <dbReference type="ARBA" id="ARBA00022553"/>
    </source>
</evidence>
<dbReference type="GO" id="GO:0004674">
    <property type="term" value="F:protein serine/threonine kinase activity"/>
    <property type="evidence" value="ECO:0007669"/>
    <property type="project" value="UniProtKB-KW"/>
</dbReference>
<evidence type="ECO:0000256" key="8">
    <source>
        <dbReference type="ARBA" id="ARBA00022614"/>
    </source>
</evidence>
<keyword evidence="15 21" id="KW-1133">Transmembrane helix</keyword>
<dbReference type="EMBL" id="KK914661">
    <property type="protein sequence ID" value="KDP30599.1"/>
    <property type="molecule type" value="Genomic_DNA"/>
</dbReference>
<dbReference type="InterPro" id="IPR001245">
    <property type="entry name" value="Ser-Thr/Tyr_kinase_cat_dom"/>
</dbReference>
<dbReference type="Pfam" id="PF11721">
    <property type="entry name" value="Malectin"/>
    <property type="match status" value="1"/>
</dbReference>
<evidence type="ECO:0000256" key="5">
    <source>
        <dbReference type="ARBA" id="ARBA00022475"/>
    </source>
</evidence>
<dbReference type="SUPFAM" id="SSF52058">
    <property type="entry name" value="L domain-like"/>
    <property type="match status" value="1"/>
</dbReference>
<evidence type="ECO:0000256" key="10">
    <source>
        <dbReference type="ARBA" id="ARBA00022692"/>
    </source>
</evidence>
<sequence length="955" mass="106531">MAITNFAPFFILLCLCLFGFGNTDFDLPPDEVDALGEVLSKMGIVPTPSFSRPSYCDNPNEGVYAVTIWCNCGDNNKTCHVSDIMLDAGGTGGYIDPSIGRLKYLENLYVANNQLSGGLPDAIGNLTRLQSMYIGSNQLSGSIPYTIGNLQSLELLYLHRNLFTGQIPSSIGNISFLRRLVLHGNMLSGSIPSTLGSLSNLLTMKLEQNQLSGSIPSELGNLYSLEQLRLQENQLTGKLPEELGNLANLAQLDASSNYLTGVVPPSYKRLTSIILFALAGNNLNGPIPNFITNWTNLTTLFLSGNGFEGKLFPEIFNMSNLRELWVSDLNNSGFTFPNRSHANMTNIYSLVLRNCSINGQIPEYIGNWSSLKYLDLSFNNLTGEIPESLKALNLSIMDLSYNNFASSNDFLIGKKSSGKKLNRNEILNMSNTSCGGKSKYNSLFINCGGGQLEVEGNEYENDTSKSNFFVSEKRNWAYTCCSGQFWLPSGNSSFPISNSTTSLYETTRCCPVALTYYAFCLHKGDYIVELHFIDNDTNVWKRIFDVYIQDVRVLSNLDIKREAGGPYQVLVKRFSITVNDSLLKIQLYWAGKGSLYNPVGRNGPILAALSVTPRKNRKKLSSWQIAVITLGSILTPLIVLAFIWKLVWLRNKELNEKVIRFAGREITLRQIINATQNFSPKVQIGEGHLGKIYKAQLPDLTLAVKKISPELKEKQQNLLQREIFNLTSMRHENLVQLLGGYSGKNLSLLIYEYMENGSLSQALFEPKSSAIDWKTRYGICLGIAKGLKYLHEEKQSNIIHGNVKASKILLDKDFTAKLSGFGLATVYEDDPIFMSLKARGSLAYMAPERVTQRSITVQADVYSFGIVMLEIVSGRSVEYERYKEHYEFLVDRACVLHANGRILDLVDEELRSTEYDRYETMTILELAMKCINPVPTLRPTISEIVAALQNRSTST</sequence>
<name>A0A067KFH5_JATCU</name>
<protein>
    <recommendedName>
        <fullName evidence="4">non-specific serine/threonine protein kinase</fullName>
        <ecNumber evidence="4">2.7.11.1</ecNumber>
    </recommendedName>
</protein>
<gene>
    <name evidence="24" type="ORF">JCGZ_16252</name>
</gene>
<comment type="catalytic activity">
    <reaction evidence="19">
        <text>L-threonyl-[protein] + ATP = O-phospho-L-threonyl-[protein] + ADP + H(+)</text>
        <dbReference type="Rhea" id="RHEA:46608"/>
        <dbReference type="Rhea" id="RHEA-COMP:11060"/>
        <dbReference type="Rhea" id="RHEA-COMP:11605"/>
        <dbReference type="ChEBI" id="CHEBI:15378"/>
        <dbReference type="ChEBI" id="CHEBI:30013"/>
        <dbReference type="ChEBI" id="CHEBI:30616"/>
        <dbReference type="ChEBI" id="CHEBI:61977"/>
        <dbReference type="ChEBI" id="CHEBI:456216"/>
        <dbReference type="EC" id="2.7.11.1"/>
    </reaction>
</comment>
<keyword evidence="11 22" id="KW-0732">Signal</keyword>
<dbReference type="FunFam" id="3.80.10.10:FF:000383">
    <property type="entry name" value="Leucine-rich repeat receptor protein kinase EMS1"/>
    <property type="match status" value="1"/>
</dbReference>
<evidence type="ECO:0000256" key="1">
    <source>
        <dbReference type="ARBA" id="ARBA00004251"/>
    </source>
</evidence>
<dbReference type="GO" id="GO:0002229">
    <property type="term" value="P:defense response to oomycetes"/>
    <property type="evidence" value="ECO:0007669"/>
    <property type="project" value="UniProtKB-ARBA"/>
</dbReference>
<dbReference type="EC" id="2.7.11.1" evidence="4"/>
<dbReference type="InterPro" id="IPR001611">
    <property type="entry name" value="Leu-rich_rpt"/>
</dbReference>
<dbReference type="InterPro" id="IPR051824">
    <property type="entry name" value="LRR_Rcpt-Like_S/T_Kinase"/>
</dbReference>
<keyword evidence="7" id="KW-0597">Phosphoprotein</keyword>
<dbReference type="Gene3D" id="3.80.10.10">
    <property type="entry name" value="Ribonuclease Inhibitor"/>
    <property type="match status" value="3"/>
</dbReference>
<evidence type="ECO:0000256" key="21">
    <source>
        <dbReference type="SAM" id="Phobius"/>
    </source>
</evidence>
<evidence type="ECO:0000256" key="6">
    <source>
        <dbReference type="ARBA" id="ARBA00022527"/>
    </source>
</evidence>
<dbReference type="SUPFAM" id="SSF56112">
    <property type="entry name" value="Protein kinase-like (PK-like)"/>
    <property type="match status" value="1"/>
</dbReference>
<keyword evidence="6" id="KW-0418">Kinase</keyword>
<dbReference type="FunFam" id="3.80.10.10:FF:000041">
    <property type="entry name" value="LRR receptor-like serine/threonine-protein kinase ERECTA"/>
    <property type="match status" value="2"/>
</dbReference>
<dbReference type="GO" id="GO:0005886">
    <property type="term" value="C:plasma membrane"/>
    <property type="evidence" value="ECO:0007669"/>
    <property type="project" value="UniProtKB-SubCell"/>
</dbReference>
<feature type="chain" id="PRO_5001643672" description="non-specific serine/threonine protein kinase" evidence="22">
    <location>
        <begin position="24"/>
        <end position="955"/>
    </location>
</feature>
<dbReference type="OrthoDB" id="845893at2759"/>
<evidence type="ECO:0000256" key="15">
    <source>
        <dbReference type="ARBA" id="ARBA00022989"/>
    </source>
</evidence>
<keyword evidence="14" id="KW-0067">ATP-binding</keyword>
<evidence type="ECO:0000256" key="18">
    <source>
        <dbReference type="ARBA" id="ARBA00023180"/>
    </source>
</evidence>